<dbReference type="PANTHER" id="PTHR43572:SF38">
    <property type="entry name" value="PROTEIN SMAX1-LIKE 6"/>
    <property type="match status" value="1"/>
</dbReference>
<protein>
    <recommendedName>
        <fullName evidence="8">Clp R domain-containing protein</fullName>
    </recommendedName>
</protein>
<keyword evidence="5" id="KW-0804">Transcription</keyword>
<evidence type="ECO:0000256" key="4">
    <source>
        <dbReference type="ARBA" id="ARBA00023015"/>
    </source>
</evidence>
<dbReference type="Pfam" id="PF02861">
    <property type="entry name" value="Clp_N"/>
    <property type="match status" value="1"/>
</dbReference>
<dbReference type="OrthoDB" id="1723324at2759"/>
<keyword evidence="3 6" id="KW-0677">Repeat</keyword>
<dbReference type="InterPro" id="IPR003959">
    <property type="entry name" value="ATPase_AAA_core"/>
</dbReference>
<dbReference type="GO" id="GO:0005524">
    <property type="term" value="F:ATP binding"/>
    <property type="evidence" value="ECO:0007669"/>
    <property type="project" value="InterPro"/>
</dbReference>
<evidence type="ECO:0000256" key="6">
    <source>
        <dbReference type="PROSITE-ProRule" id="PRU01251"/>
    </source>
</evidence>
<dbReference type="AlphaFoldDB" id="A0A9P0ZBD0"/>
<feature type="region of interest" description="Disordered" evidence="7">
    <location>
        <begin position="876"/>
        <end position="898"/>
    </location>
</feature>
<evidence type="ECO:0000256" key="5">
    <source>
        <dbReference type="ARBA" id="ARBA00023163"/>
    </source>
</evidence>
<reference evidence="9" key="1">
    <citation type="submission" date="2022-07" db="EMBL/GenBank/DDBJ databases">
        <authorList>
            <person name="Macas J."/>
            <person name="Novak P."/>
            <person name="Neumann P."/>
        </authorList>
    </citation>
    <scope>NUCLEOTIDE SEQUENCE</scope>
</reference>
<dbReference type="Gene3D" id="1.10.1780.10">
    <property type="entry name" value="Clp, N-terminal domain"/>
    <property type="match status" value="1"/>
</dbReference>
<evidence type="ECO:0000256" key="7">
    <source>
        <dbReference type="SAM" id="MobiDB-lite"/>
    </source>
</evidence>
<comment type="caution">
    <text evidence="9">The sequence shown here is derived from an EMBL/GenBank/DDBJ whole genome shotgun (WGS) entry which is preliminary data.</text>
</comment>
<dbReference type="PROSITE" id="PS51903">
    <property type="entry name" value="CLP_R"/>
    <property type="match status" value="1"/>
</dbReference>
<evidence type="ECO:0000259" key="8">
    <source>
        <dbReference type="PROSITE" id="PS51903"/>
    </source>
</evidence>
<dbReference type="EMBL" id="CAMAPE010000031">
    <property type="protein sequence ID" value="CAH9094143.1"/>
    <property type="molecule type" value="Genomic_DNA"/>
</dbReference>
<dbReference type="InterPro" id="IPR036628">
    <property type="entry name" value="Clp_N_dom_sf"/>
</dbReference>
<dbReference type="InterPro" id="IPR058680">
    <property type="entry name" value="NBD_SMAX1-like"/>
</dbReference>
<dbReference type="GO" id="GO:0016887">
    <property type="term" value="F:ATP hydrolysis activity"/>
    <property type="evidence" value="ECO:0007669"/>
    <property type="project" value="InterPro"/>
</dbReference>
<feature type="domain" description="Clp R" evidence="8">
    <location>
        <begin position="8"/>
        <end position="184"/>
    </location>
</feature>
<dbReference type="InterPro" id="IPR027417">
    <property type="entry name" value="P-loop_NTPase"/>
</dbReference>
<dbReference type="InterPro" id="IPR004176">
    <property type="entry name" value="Clp_R_N"/>
</dbReference>
<dbReference type="Gene3D" id="3.40.50.300">
    <property type="entry name" value="P-loop containing nucleotide triphosphate hydrolases"/>
    <property type="match status" value="1"/>
</dbReference>
<dbReference type="PANTHER" id="PTHR43572">
    <property type="entry name" value="CHAPERONE PROTEIN CLPD, CHLOROPLASTIC"/>
    <property type="match status" value="1"/>
</dbReference>
<dbReference type="SUPFAM" id="SSF81923">
    <property type="entry name" value="Double Clp-N motif"/>
    <property type="match status" value="1"/>
</dbReference>
<dbReference type="InterPro" id="IPR058954">
    <property type="entry name" value="AAA_lid_SMAX1"/>
</dbReference>
<dbReference type="InterPro" id="IPR051650">
    <property type="entry name" value="SL_signaling_regulator"/>
</dbReference>
<evidence type="ECO:0000256" key="3">
    <source>
        <dbReference type="ARBA" id="ARBA00022737"/>
    </source>
</evidence>
<accession>A0A9P0ZBD0</accession>
<evidence type="ECO:0000313" key="10">
    <source>
        <dbReference type="Proteomes" id="UP001152484"/>
    </source>
</evidence>
<comment type="subcellular location">
    <subcellularLocation>
        <location evidence="1">Plastid</location>
    </subcellularLocation>
</comment>
<evidence type="ECO:0000256" key="1">
    <source>
        <dbReference type="ARBA" id="ARBA00004474"/>
    </source>
</evidence>
<evidence type="ECO:0000313" key="9">
    <source>
        <dbReference type="EMBL" id="CAH9094143.1"/>
    </source>
</evidence>
<dbReference type="Pfam" id="PF07724">
    <property type="entry name" value="AAA_2"/>
    <property type="match status" value="1"/>
</dbReference>
<dbReference type="Pfam" id="PF26587">
    <property type="entry name" value="AAA_lid_SMAX1"/>
    <property type="match status" value="1"/>
</dbReference>
<feature type="compositionally biased region" description="Acidic residues" evidence="7">
    <location>
        <begin position="879"/>
        <end position="890"/>
    </location>
</feature>
<evidence type="ECO:0000256" key="2">
    <source>
        <dbReference type="ARBA" id="ARBA00008675"/>
    </source>
</evidence>
<dbReference type="Pfam" id="PF23569">
    <property type="entry name" value="NBD_SMAX1"/>
    <property type="match status" value="1"/>
</dbReference>
<keyword evidence="4" id="KW-0805">Transcription regulation</keyword>
<proteinExistence type="inferred from homology"/>
<dbReference type="CDD" id="cd19499">
    <property type="entry name" value="RecA-like_ClpB_Hsp104-like"/>
    <property type="match status" value="1"/>
</dbReference>
<dbReference type="GO" id="GO:0009536">
    <property type="term" value="C:plastid"/>
    <property type="evidence" value="ECO:0007669"/>
    <property type="project" value="UniProtKB-SubCell"/>
</dbReference>
<dbReference type="Proteomes" id="UP001152484">
    <property type="component" value="Unassembled WGS sequence"/>
</dbReference>
<dbReference type="SUPFAM" id="SSF52540">
    <property type="entry name" value="P-loop containing nucleoside triphosphate hydrolases"/>
    <property type="match status" value="1"/>
</dbReference>
<comment type="similarity">
    <text evidence="2">Belongs to the ClpA/ClpB family.</text>
</comment>
<gene>
    <name evidence="9" type="ORF">CEURO_LOCUS12607</name>
</gene>
<name>A0A9P0ZBD0_CUSEU</name>
<sequence>MPTPATTARQCLTDEAARVLDDAINVARRRTHAQTTSLHAVSALLALPSSVLREACARARSCSYSPRLQFRALELSVSVSLDRLPTAKSLDEPPVSNSLMAAIKRSQANQRRHPDTFHLYQQLQNQGSCSSSSISTLKVELKHFVLSILDDPIVSRVLGEAGFRSYDIKLVILKPPTISRLSANPHPPLFFCNSTDYYELNRRPFNFPFSTFSGNENVDENSRRIGEVLVGKSSRNPLLIGACANDALRNFTECVEKGDDSALPYEINGVSVICIGKEISEFFRTGESGKRVMDLKFKELSDAVEGCTGPGLVVNYGELKVFVDGDRTEAVKYVVYELKRLVEVHRGKLWLVGSAGSDESYIKFLGRFPSIQKDWDLHLLPITTSASITGRFNPRSSLMGSFVPFAGFFPTPSEFENVQSNINQSIARCNLCNEKYEQEVTSLLKGSTTTSVADQHPSNVPPWLQMAECGTSCTMTVIEAKNDNVFNIRVVGLQKKWNDICQRLHQSQSSPPHVLPAAMGECKSQDSVLLAESQFSEQNISPSSKLVLPKPMVCTVSTDLGLGTIYVSTDKRKPEQSVKDHKDRLQHISGSVSSCGLLPHVVGDGLASKDFKYIHKSLAEIVYWQDEAIYTISQTVSSCRNGQVRGHGRNRGNIWLSYLGPDTVGKRKIARFLSEKVFGSQGSLLFVDLSSNHNEINNSSNSMFDHCGFKSHDVSIRGKAAVDCIADELSKKCYSAVLLENIEKSDFLIQNSLSQSLKTGKFPDLHGREISINNTVFMITSNSSKYSKDKPNCLAGSDSPLYSERSILAAKDLPMMIITGPRTRGGMRMESMNVFIITSRNRTPNTFSLNKRKLMYSNKVTCRSSKRASKVSLDLNLPVEEEMEGEDDSDNSNSDSGYDSATAEWFDDFLKQTDENVIFKPFDFDALAKEILKGINDKLVEVFGTNTILEIDQELMIQMLAAAWLSDRKEAVSEWIKEVMGRSFLEAHTRFHFTADNNAIKLVAFEGIPVEAHSCRIRLPARVCVM</sequence>
<organism evidence="9 10">
    <name type="scientific">Cuscuta europaea</name>
    <name type="common">European dodder</name>
    <dbReference type="NCBI Taxonomy" id="41803"/>
    <lineage>
        <taxon>Eukaryota</taxon>
        <taxon>Viridiplantae</taxon>
        <taxon>Streptophyta</taxon>
        <taxon>Embryophyta</taxon>
        <taxon>Tracheophyta</taxon>
        <taxon>Spermatophyta</taxon>
        <taxon>Magnoliopsida</taxon>
        <taxon>eudicotyledons</taxon>
        <taxon>Gunneridae</taxon>
        <taxon>Pentapetalae</taxon>
        <taxon>asterids</taxon>
        <taxon>lamiids</taxon>
        <taxon>Solanales</taxon>
        <taxon>Convolvulaceae</taxon>
        <taxon>Cuscuteae</taxon>
        <taxon>Cuscuta</taxon>
        <taxon>Cuscuta subgen. Cuscuta</taxon>
    </lineage>
</organism>
<keyword evidence="10" id="KW-1185">Reference proteome</keyword>